<accession>A0A6J2D1C3</accession>
<reference evidence="3" key="1">
    <citation type="submission" date="2025-08" db="UniProtKB">
        <authorList>
            <consortium name="RefSeq"/>
        </authorList>
    </citation>
    <scope>IDENTIFICATION</scope>
    <source>
        <tissue evidence="3">Blood</tissue>
    </source>
</reference>
<keyword evidence="2" id="KW-1185">Reference proteome</keyword>
<sequence length="111" mass="11166">MANMADIKTQLCALQPTPAIPHTASRSGAGTRGGGGSAGSRPGAGTERASRQPPAPAGLAARGPHPLRARRRTGGTGQTRRSDAGSRLLGPPLPLGHALTFSRSLPPSAVF</sequence>
<name>A0A6J2D1C3_ZALCA</name>
<gene>
    <name evidence="3" type="primary">LOC113921730</name>
</gene>
<evidence type="ECO:0000256" key="1">
    <source>
        <dbReference type="SAM" id="MobiDB-lite"/>
    </source>
</evidence>
<protein>
    <submittedName>
        <fullName evidence="3">Protein FAM117A-like</fullName>
    </submittedName>
</protein>
<feature type="region of interest" description="Disordered" evidence="1">
    <location>
        <begin position="1"/>
        <end position="111"/>
    </location>
</feature>
<evidence type="ECO:0000313" key="3">
    <source>
        <dbReference type="RefSeq" id="XP_027448632.2"/>
    </source>
</evidence>
<organism evidence="2 3">
    <name type="scientific">Zalophus californianus</name>
    <name type="common">California sealion</name>
    <dbReference type="NCBI Taxonomy" id="9704"/>
    <lineage>
        <taxon>Eukaryota</taxon>
        <taxon>Metazoa</taxon>
        <taxon>Chordata</taxon>
        <taxon>Craniata</taxon>
        <taxon>Vertebrata</taxon>
        <taxon>Euteleostomi</taxon>
        <taxon>Mammalia</taxon>
        <taxon>Eutheria</taxon>
        <taxon>Laurasiatheria</taxon>
        <taxon>Carnivora</taxon>
        <taxon>Caniformia</taxon>
        <taxon>Pinnipedia</taxon>
        <taxon>Otariidae</taxon>
        <taxon>Zalophus</taxon>
    </lineage>
</organism>
<dbReference type="AlphaFoldDB" id="A0A6J2D1C3"/>
<dbReference type="Proteomes" id="UP000515165">
    <property type="component" value="Chromosome 9"/>
</dbReference>
<dbReference type="GeneID" id="113921730"/>
<proteinExistence type="predicted"/>
<dbReference type="KEGG" id="zca:113921730"/>
<evidence type="ECO:0000313" key="2">
    <source>
        <dbReference type="Proteomes" id="UP000515165"/>
    </source>
</evidence>
<dbReference type="RefSeq" id="XP_027448632.2">
    <property type="nucleotide sequence ID" value="XM_027592831.2"/>
</dbReference>